<dbReference type="InterPro" id="IPR049240">
    <property type="entry name" value="DUF6875"/>
</dbReference>
<gene>
    <name evidence="3" type="ORF">JBS370_LOCUS26613</name>
    <name evidence="2" type="ORF">ZHD862_LOCUS13237</name>
</gene>
<feature type="domain" description="DUF6875" evidence="1">
    <location>
        <begin position="21"/>
        <end position="197"/>
    </location>
</feature>
<dbReference type="Proteomes" id="UP000663864">
    <property type="component" value="Unassembled WGS sequence"/>
</dbReference>
<protein>
    <recommendedName>
        <fullName evidence="1">DUF6875 domain-containing protein</fullName>
    </recommendedName>
</protein>
<accession>A0A814HRV0</accession>
<reference evidence="2" key="1">
    <citation type="submission" date="2021-02" db="EMBL/GenBank/DDBJ databases">
        <authorList>
            <person name="Nowell W R."/>
        </authorList>
    </citation>
    <scope>NUCLEOTIDE SEQUENCE</scope>
</reference>
<dbReference type="Proteomes" id="UP000663836">
    <property type="component" value="Unassembled WGS sequence"/>
</dbReference>
<dbReference type="EMBL" id="CAJNOT010000539">
    <property type="protein sequence ID" value="CAF1015056.1"/>
    <property type="molecule type" value="Genomic_DNA"/>
</dbReference>
<dbReference type="EMBL" id="CAJOBD010004745">
    <property type="protein sequence ID" value="CAF4007002.1"/>
    <property type="molecule type" value="Genomic_DNA"/>
</dbReference>
<comment type="caution">
    <text evidence="2">The sequence shown here is derived from an EMBL/GenBank/DDBJ whole genome shotgun (WGS) entry which is preliminary data.</text>
</comment>
<evidence type="ECO:0000313" key="2">
    <source>
        <dbReference type="EMBL" id="CAF1015056.1"/>
    </source>
</evidence>
<dbReference type="Pfam" id="PF21780">
    <property type="entry name" value="DUF6875"/>
    <property type="match status" value="1"/>
</dbReference>
<evidence type="ECO:0000313" key="3">
    <source>
        <dbReference type="EMBL" id="CAF4007002.1"/>
    </source>
</evidence>
<dbReference type="AlphaFoldDB" id="A0A814HRV0"/>
<organism evidence="2 4">
    <name type="scientific">Rotaria sordida</name>
    <dbReference type="NCBI Taxonomy" id="392033"/>
    <lineage>
        <taxon>Eukaryota</taxon>
        <taxon>Metazoa</taxon>
        <taxon>Spiralia</taxon>
        <taxon>Gnathifera</taxon>
        <taxon>Rotifera</taxon>
        <taxon>Eurotatoria</taxon>
        <taxon>Bdelloidea</taxon>
        <taxon>Philodinida</taxon>
        <taxon>Philodinidae</taxon>
        <taxon>Rotaria</taxon>
    </lineage>
</organism>
<evidence type="ECO:0000313" key="4">
    <source>
        <dbReference type="Proteomes" id="UP000663864"/>
    </source>
</evidence>
<evidence type="ECO:0000259" key="1">
    <source>
        <dbReference type="Pfam" id="PF21780"/>
    </source>
</evidence>
<sequence length="225" mass="26641">MFHKCENTNRYHIKSNTDYLSICQYIREFLCKNNECMNKPGPVCPFMPGALKQQSIYFFLVNDQYTNKNRLIKMVQQCKNDFLYKLKPNIGNRDKSIYKCLIILIRSLNISHSLIDEIQTELKPEFIIQHGLMFGEFHQSTNSTAIRNENVYPFRTIAPLLVIRYMVANDIIFLNQKHKYSIDIRMSMIKKYLNLYHSGLLYRAKTNYLEDANKILEELSSSIRE</sequence>
<proteinExistence type="predicted"/>
<name>A0A814HRV0_9BILA</name>